<evidence type="ECO:0000313" key="1">
    <source>
        <dbReference type="EMBL" id="GBF88177.1"/>
    </source>
</evidence>
<dbReference type="InterPro" id="IPR016035">
    <property type="entry name" value="Acyl_Trfase/lysoPLipase"/>
</dbReference>
<evidence type="ECO:0008006" key="3">
    <source>
        <dbReference type="Google" id="ProtNLM"/>
    </source>
</evidence>
<dbReference type="PANTHER" id="PTHR12406:SF7">
    <property type="entry name" value="PATATIN-LIKE PHOSPHOLIPASE DOMAIN-CONTAINING PROTEIN 4"/>
    <property type="match status" value="1"/>
</dbReference>
<comment type="caution">
    <text evidence="1">The sequence shown here is derived from an EMBL/GenBank/DDBJ whole genome shotgun (WGS) entry which is preliminary data.</text>
</comment>
<evidence type="ECO:0000313" key="2">
    <source>
        <dbReference type="Proteomes" id="UP000247498"/>
    </source>
</evidence>
<sequence>MASPGGPLAALLQPSLSLADAVNSGNVGISYAGGGFLVLYFLGVSKTLQQLGIARPGSVRTAGASVGALVQLADHPGSWPHDEYAARVGELFDLCRSERNCIQTLDARVAQFAAPLFDRVWAGANGRACVAISLADEGPEAKGASTCSFSGPADFLSAARAACYVPGWSGPEAALPFRGRKALDGALTQQNPCPPGVAYCIKVAVLTPWDVARSIEGMPASLPRTAGLLTDIAAKAIGPDPVGFAAALVSRVASPRSDGVAQAQFDLQRFLPSGKIIADIYPGKYSKSPLTPAQLILLAFVPADADTRRTLYEMGQADARAWAREQGWPGA</sequence>
<dbReference type="InParanoid" id="A0A2V0NTC2"/>
<dbReference type="SUPFAM" id="SSF52151">
    <property type="entry name" value="FabD/lysophospholipase-like"/>
    <property type="match status" value="1"/>
</dbReference>
<gene>
    <name evidence="1" type="ORF">Rsub_00889</name>
</gene>
<keyword evidence="2" id="KW-1185">Reference proteome</keyword>
<proteinExistence type="predicted"/>
<dbReference type="Proteomes" id="UP000247498">
    <property type="component" value="Unassembled WGS sequence"/>
</dbReference>
<dbReference type="GO" id="GO:0019433">
    <property type="term" value="P:triglyceride catabolic process"/>
    <property type="evidence" value="ECO:0007669"/>
    <property type="project" value="TreeGrafter"/>
</dbReference>
<dbReference type="GO" id="GO:0005811">
    <property type="term" value="C:lipid droplet"/>
    <property type="evidence" value="ECO:0007669"/>
    <property type="project" value="TreeGrafter"/>
</dbReference>
<dbReference type="GO" id="GO:0055088">
    <property type="term" value="P:lipid homeostasis"/>
    <property type="evidence" value="ECO:0007669"/>
    <property type="project" value="TreeGrafter"/>
</dbReference>
<dbReference type="InterPro" id="IPR033562">
    <property type="entry name" value="PLPL"/>
</dbReference>
<dbReference type="EMBL" id="BDRX01000003">
    <property type="protein sequence ID" value="GBF88177.1"/>
    <property type="molecule type" value="Genomic_DNA"/>
</dbReference>
<accession>A0A2V0NTC2</accession>
<name>A0A2V0NTC2_9CHLO</name>
<dbReference type="OrthoDB" id="197155at2759"/>
<dbReference type="GO" id="GO:0005737">
    <property type="term" value="C:cytoplasm"/>
    <property type="evidence" value="ECO:0007669"/>
    <property type="project" value="TreeGrafter"/>
</dbReference>
<dbReference type="GO" id="GO:0004806">
    <property type="term" value="F:triacylglycerol lipase activity"/>
    <property type="evidence" value="ECO:0007669"/>
    <property type="project" value="TreeGrafter"/>
</dbReference>
<organism evidence="1 2">
    <name type="scientific">Raphidocelis subcapitata</name>
    <dbReference type="NCBI Taxonomy" id="307507"/>
    <lineage>
        <taxon>Eukaryota</taxon>
        <taxon>Viridiplantae</taxon>
        <taxon>Chlorophyta</taxon>
        <taxon>core chlorophytes</taxon>
        <taxon>Chlorophyceae</taxon>
        <taxon>CS clade</taxon>
        <taxon>Sphaeropleales</taxon>
        <taxon>Selenastraceae</taxon>
        <taxon>Raphidocelis</taxon>
    </lineage>
</organism>
<dbReference type="AlphaFoldDB" id="A0A2V0NTC2"/>
<reference evidence="1 2" key="1">
    <citation type="journal article" date="2018" name="Sci. Rep.">
        <title>Raphidocelis subcapitata (=Pseudokirchneriella subcapitata) provides an insight into genome evolution and environmental adaptations in the Sphaeropleales.</title>
        <authorList>
            <person name="Suzuki S."/>
            <person name="Yamaguchi H."/>
            <person name="Nakajima N."/>
            <person name="Kawachi M."/>
        </authorList>
    </citation>
    <scope>NUCLEOTIDE SEQUENCE [LARGE SCALE GENOMIC DNA]</scope>
    <source>
        <strain evidence="1 2">NIES-35</strain>
    </source>
</reference>
<protein>
    <recommendedName>
        <fullName evidence="3">PNPLA domain-containing protein</fullName>
    </recommendedName>
</protein>
<dbReference type="GO" id="GO:0016020">
    <property type="term" value="C:membrane"/>
    <property type="evidence" value="ECO:0007669"/>
    <property type="project" value="TreeGrafter"/>
</dbReference>
<dbReference type="PANTHER" id="PTHR12406">
    <property type="entry name" value="CALCIUM-INDEPENDENT PHOSPHOLIPASE A2 IPLA2 -RELATED"/>
    <property type="match status" value="1"/>
</dbReference>